<evidence type="ECO:0000256" key="4">
    <source>
        <dbReference type="PROSITE-ProRule" id="PRU01161"/>
    </source>
</evidence>
<evidence type="ECO:0000256" key="2">
    <source>
        <dbReference type="ARBA" id="ARBA00022963"/>
    </source>
</evidence>
<dbReference type="SUPFAM" id="SSF52151">
    <property type="entry name" value="FabD/lysophospholipase-like"/>
    <property type="match status" value="1"/>
</dbReference>
<feature type="region of interest" description="Disordered" evidence="6">
    <location>
        <begin position="50"/>
        <end position="74"/>
    </location>
</feature>
<evidence type="ECO:0000313" key="9">
    <source>
        <dbReference type="Proteomes" id="UP000006310"/>
    </source>
</evidence>
<reference evidence="8 9" key="1">
    <citation type="journal article" date="2011" name="Proc. Natl. Acad. Sci. U.S.A.">
        <title>Evolutionary erosion of yeast sex chromosomes by mating-type switching accidents.</title>
        <authorList>
            <person name="Gordon J.L."/>
            <person name="Armisen D."/>
            <person name="Proux-Wera E."/>
            <person name="Oheigeartaigh S.S."/>
            <person name="Byrne K.P."/>
            <person name="Wolfe K.H."/>
        </authorList>
    </citation>
    <scope>NUCLEOTIDE SEQUENCE [LARGE SCALE GENOMIC DNA]</scope>
    <source>
        <strain evidence="9">ATCC MYA-139 / BCRC 22969 / CBS 8797 / CCRC 22969 / KCTC 17520 / NBRC 10181 / NCYC 3082</strain>
    </source>
</reference>
<dbReference type="FunFam" id="3.40.1090.10:FF:000036">
    <property type="entry name" value="Patatin-like phospholipase domain-containing protein"/>
    <property type="match status" value="1"/>
</dbReference>
<reference evidence="9" key="2">
    <citation type="submission" date="2012-08" db="EMBL/GenBank/DDBJ databases">
        <title>Genome sequence of Kazachstania naganishii.</title>
        <authorList>
            <person name="Gordon J.L."/>
            <person name="Armisen D."/>
            <person name="Proux-Wera E."/>
            <person name="OhEigeartaigh S.S."/>
            <person name="Byrne K.P."/>
            <person name="Wolfe K.H."/>
        </authorList>
    </citation>
    <scope>NUCLEOTIDE SEQUENCE [LARGE SCALE GENOMIC DNA]</scope>
    <source>
        <strain evidence="9">ATCC MYA-139 / BCRC 22969 / CBS 8797 / CCRC 22969 / KCTC 17520 / NBRC 10181 / NCYC 3082</strain>
    </source>
</reference>
<dbReference type="GO" id="GO:0016020">
    <property type="term" value="C:membrane"/>
    <property type="evidence" value="ECO:0007669"/>
    <property type="project" value="UniProtKB-SubCell"/>
</dbReference>
<keyword evidence="3 4" id="KW-0443">Lipid metabolism</keyword>
<feature type="region of interest" description="Disordered" evidence="6">
    <location>
        <begin position="752"/>
        <end position="797"/>
    </location>
</feature>
<evidence type="ECO:0000256" key="6">
    <source>
        <dbReference type="SAM" id="MobiDB-lite"/>
    </source>
</evidence>
<comment type="caution">
    <text evidence="4">Lacks conserved residue(s) required for the propagation of feature annotation.</text>
</comment>
<feature type="domain" description="PNPLA" evidence="7">
    <location>
        <begin position="249"/>
        <end position="450"/>
    </location>
</feature>
<dbReference type="EMBL" id="HE978325">
    <property type="protein sequence ID" value="CCK72821.1"/>
    <property type="molecule type" value="Genomic_DNA"/>
</dbReference>
<evidence type="ECO:0000256" key="5">
    <source>
        <dbReference type="RuleBase" id="RU362055"/>
    </source>
</evidence>
<keyword evidence="5" id="KW-1133">Transmembrane helix</keyword>
<keyword evidence="5" id="KW-0812">Transmembrane</keyword>
<keyword evidence="5" id="KW-0472">Membrane</keyword>
<dbReference type="InterPro" id="IPR050301">
    <property type="entry name" value="NTE"/>
</dbReference>
<accession>J7SB79</accession>
<gene>
    <name evidence="8" type="primary">KNAG0L02020</name>
    <name evidence="8" type="ordered locus">KNAG_0L02020</name>
</gene>
<organism evidence="8 9">
    <name type="scientific">Huiozyma naganishii (strain ATCC MYA-139 / BCRC 22969 / CBS 8797 / KCTC 17520 / NBRC 10181 / NCYC 3082 / Yp74L-3)</name>
    <name type="common">Yeast</name>
    <name type="synonym">Kazachstania naganishii</name>
    <dbReference type="NCBI Taxonomy" id="1071383"/>
    <lineage>
        <taxon>Eukaryota</taxon>
        <taxon>Fungi</taxon>
        <taxon>Dikarya</taxon>
        <taxon>Ascomycota</taxon>
        <taxon>Saccharomycotina</taxon>
        <taxon>Saccharomycetes</taxon>
        <taxon>Saccharomycetales</taxon>
        <taxon>Saccharomycetaceae</taxon>
        <taxon>Huiozyma</taxon>
    </lineage>
</organism>
<feature type="active site" description="Nucleophile" evidence="4">
    <location>
        <position position="282"/>
    </location>
</feature>
<keyword evidence="9" id="KW-1185">Reference proteome</keyword>
<dbReference type="Gene3D" id="3.40.1090.10">
    <property type="entry name" value="Cytosolic phospholipase A2 catalytic domain"/>
    <property type="match status" value="1"/>
</dbReference>
<dbReference type="eggNOG" id="KOG2214">
    <property type="taxonomic scope" value="Eukaryota"/>
</dbReference>
<name>J7SB79_HUIN7</name>
<evidence type="ECO:0000313" key="8">
    <source>
        <dbReference type="EMBL" id="CCK72821.1"/>
    </source>
</evidence>
<evidence type="ECO:0000256" key="3">
    <source>
        <dbReference type="ARBA" id="ARBA00023098"/>
    </source>
</evidence>
<dbReference type="RefSeq" id="XP_022467065.1">
    <property type="nucleotide sequence ID" value="XM_022610806.1"/>
</dbReference>
<dbReference type="GeneID" id="34528594"/>
<dbReference type="GO" id="GO:0004806">
    <property type="term" value="F:triacylglycerol lipase activity"/>
    <property type="evidence" value="ECO:0007669"/>
    <property type="project" value="EnsemblFungi"/>
</dbReference>
<feature type="transmembrane region" description="Helical" evidence="5">
    <location>
        <begin position="248"/>
        <end position="269"/>
    </location>
</feature>
<dbReference type="AlphaFoldDB" id="J7SB79"/>
<dbReference type="OMA" id="YIIDEYV"/>
<dbReference type="InterPro" id="IPR021771">
    <property type="entry name" value="Triacylglycerol_lipase_N"/>
</dbReference>
<dbReference type="STRING" id="1071383.J7SB79"/>
<dbReference type="KEGG" id="kng:KNAG_0L02020"/>
<dbReference type="InterPro" id="IPR016035">
    <property type="entry name" value="Acyl_Trfase/lysoPLipase"/>
</dbReference>
<dbReference type="EC" id="3.1.1.-" evidence="5"/>
<feature type="compositionally biased region" description="Low complexity" evidence="6">
    <location>
        <begin position="709"/>
        <end position="722"/>
    </location>
</feature>
<comment type="similarity">
    <text evidence="5">Belongs to the PLPL family.</text>
</comment>
<dbReference type="GO" id="GO:0016042">
    <property type="term" value="P:lipid catabolic process"/>
    <property type="evidence" value="ECO:0007669"/>
    <property type="project" value="UniProtKB-UniRule"/>
</dbReference>
<dbReference type="PANTHER" id="PTHR14226">
    <property type="entry name" value="NEUROPATHY TARGET ESTERASE/SWISS CHEESE D.MELANOGASTER"/>
    <property type="match status" value="1"/>
</dbReference>
<dbReference type="Pfam" id="PF01734">
    <property type="entry name" value="Patatin"/>
    <property type="match status" value="1"/>
</dbReference>
<dbReference type="Proteomes" id="UP000006310">
    <property type="component" value="Chromosome 12"/>
</dbReference>
<feature type="short sequence motif" description="GXSXG" evidence="4">
    <location>
        <begin position="280"/>
        <end position="284"/>
    </location>
</feature>
<sequence length="797" mass="90009">MKSAYPVTQYLIERYYESRGSLIPDGLHLKDHRSSEELFNDITSPGLVAGSMVTSNGDSGGSPEDSEESIGEEFSLPELPSESLFVRWFTRINSVLSMGTNSYGYATDLKIKDLQMEQAQAISYLQWRATGLRLDELMGLEDWKLEPKNDLYDYDMIAGLTRQLRECRINEDYAKLLYLIRINWVRHLGNMGDVNLYTHCNVGTKTIIEEYLEESELDLHALLLQDELDASYVLGILQQTKRNIGKSALVLSGGATFGLFHIGVIAVLFEAQLIPKVISGTSAGAIVASIFCVHTREEIPSLLANVLDMEFNIFKDEKDKSSSEDFLLKLSRFLKGGSWFESKHLMNTMIKFLGNMTFKEAYYRTGKILNITVSSASIFEQPRVLNNLTASNVLIWSAVCASCSVPGIFPATPLYEKDPKTGETREWLGEKSTKFLDGSVDNDLPTSRLSEMFNVDHIIACQVNPHVFPLLKTSNSCVGGQVQNRLSTMFKSTMTDLYKTVSNELIYMLEMSGELGIAPVVMAKMRSVLSQKYTGNITILPDLNMLLKFDELLKNPSRTFLLEETTLGARATWPKVSMIKNNCGQEFALDRSITFLQTKVLMSSAIKNSLQFVDGSFGLVRLSDDQSVHNKNKNKTKDNDIEENRDTGRQILEDNLFETEARNALMFIRKSNDTSDRRLRSMSLKVDRPTNIDVNDHLTLDLPNRPPVRSGKSISFSSIPSTRSRRSGTLQANMIRNNERDMKSVIERKRMNQGSPTRLIPELTAPKPQNMHFKPKVLEQQNTHKFNRSLQQKEKNT</sequence>
<dbReference type="GO" id="GO:0005811">
    <property type="term" value="C:lipid droplet"/>
    <property type="evidence" value="ECO:0007669"/>
    <property type="project" value="EnsemblFungi"/>
</dbReference>
<dbReference type="CDD" id="cd07230">
    <property type="entry name" value="Pat_TGL4-5_like"/>
    <property type="match status" value="1"/>
</dbReference>
<dbReference type="OrthoDB" id="10049244at2759"/>
<feature type="active site" description="Proton acceptor" evidence="4">
    <location>
        <position position="437"/>
    </location>
</feature>
<dbReference type="PANTHER" id="PTHR14226:SF10">
    <property type="entry name" value="TRIACYLGLYCEROL LIPASE 4-RELATED"/>
    <property type="match status" value="1"/>
</dbReference>
<dbReference type="GO" id="GO:0006642">
    <property type="term" value="P:triglyceride mobilization"/>
    <property type="evidence" value="ECO:0007669"/>
    <property type="project" value="EnsemblFungi"/>
</dbReference>
<feature type="region of interest" description="Disordered" evidence="6">
    <location>
        <begin position="704"/>
        <end position="731"/>
    </location>
</feature>
<evidence type="ECO:0000259" key="7">
    <source>
        <dbReference type="PROSITE" id="PS51635"/>
    </source>
</evidence>
<feature type="compositionally biased region" description="Polar residues" evidence="6">
    <location>
        <begin position="779"/>
        <end position="790"/>
    </location>
</feature>
<comment type="function">
    <text evidence="5">Lipid hydrolase.</text>
</comment>
<dbReference type="Pfam" id="PF11815">
    <property type="entry name" value="DUF3336"/>
    <property type="match status" value="1"/>
</dbReference>
<comment type="subcellular location">
    <subcellularLocation>
        <location evidence="5">Membrane</location>
        <topology evidence="5">Single-pass membrane protein</topology>
    </subcellularLocation>
</comment>
<dbReference type="HOGENOM" id="CLU_009031_4_0_1"/>
<evidence type="ECO:0000256" key="1">
    <source>
        <dbReference type="ARBA" id="ARBA00022801"/>
    </source>
</evidence>
<protein>
    <recommendedName>
        <fullName evidence="5">Patatin-like phospholipase domain-containing protein</fullName>
        <ecNumber evidence="5">3.1.1.-</ecNumber>
    </recommendedName>
</protein>
<dbReference type="PROSITE" id="PS51635">
    <property type="entry name" value="PNPLA"/>
    <property type="match status" value="1"/>
</dbReference>
<dbReference type="GO" id="GO:0042171">
    <property type="term" value="F:lysophosphatidic acid acyltransferase activity"/>
    <property type="evidence" value="ECO:0007669"/>
    <property type="project" value="EnsemblFungi"/>
</dbReference>
<keyword evidence="1 4" id="KW-0378">Hydrolase</keyword>
<proteinExistence type="inferred from homology"/>
<dbReference type="InterPro" id="IPR002641">
    <property type="entry name" value="PNPLA_dom"/>
</dbReference>
<keyword evidence="2 4" id="KW-0442">Lipid degradation</keyword>